<gene>
    <name evidence="1" type="primary">a621bL</name>
</gene>
<protein>
    <submittedName>
        <fullName evidence="1">Uncharacterized protein</fullName>
    </submittedName>
</protein>
<name>F8TU71_PBCV1</name>
<evidence type="ECO:0000313" key="2">
    <source>
        <dbReference type="Proteomes" id="UP000000862"/>
    </source>
</evidence>
<dbReference type="RefSeq" id="YP_004678987.1">
    <property type="nucleotide sequence ID" value="NC_000852.5"/>
</dbReference>
<organism evidence="1 2">
    <name type="scientific">Paramecium bursaria Chlorella virus 1</name>
    <name type="common">PBCV-1</name>
    <dbReference type="NCBI Taxonomy" id="10506"/>
    <lineage>
        <taxon>Viruses</taxon>
        <taxon>Varidnaviria</taxon>
        <taxon>Bamfordvirae</taxon>
        <taxon>Nucleocytoviricota</taxon>
        <taxon>Megaviricetes</taxon>
        <taxon>Algavirales</taxon>
        <taxon>Phycodnaviridae</taxon>
        <taxon>Chlorovirus</taxon>
        <taxon>Chlorovirus vanettense</taxon>
    </lineage>
</organism>
<dbReference type="Proteomes" id="UP000000862">
    <property type="component" value="Segment"/>
</dbReference>
<dbReference type="KEGG" id="vg:10971152"/>
<proteinExistence type="predicted"/>
<organismHost>
    <name type="scientific">Chlorella</name>
    <dbReference type="NCBI Taxonomy" id="3071"/>
</organismHost>
<accession>F8TU71</accession>
<reference evidence="1 2" key="4">
    <citation type="journal article" date="1996" name="Virology">
        <title>Analysis of 76 kb of the chlorella virus PBCV-1 330-kb genome: map positions 182 to 258.</title>
        <authorList>
            <person name="Kutish G.F."/>
            <person name="Li Y."/>
            <person name="Lu Z."/>
            <person name="Furuta M."/>
            <person name="Rock D.L."/>
            <person name="Van Etten J.L."/>
        </authorList>
    </citation>
    <scope>NUCLEOTIDE SEQUENCE [LARGE SCALE GENOMIC DNA]</scope>
</reference>
<reference evidence="1 2" key="5">
    <citation type="journal article" date="1997" name="Virology">
        <title>Analysis of 74 kb of DNA located at the right end of the 330-kb chlorella virus PBCV-1 genome.</title>
        <authorList>
            <person name="Li Y."/>
            <person name="Lu Z."/>
            <person name="Sun L."/>
            <person name="Ropp S."/>
            <person name="Kutish G.F."/>
            <person name="Rock D.L."/>
            <person name="Van Etten J.L."/>
        </authorList>
    </citation>
    <scope>NUCLEOTIDE SEQUENCE [LARGE SCALE GENOMIC DNA]</scope>
</reference>
<dbReference type="GeneID" id="10971152"/>
<dbReference type="EMBL" id="JF411744">
    <property type="protein sequence ID" value="AEI70132.1"/>
    <property type="molecule type" value="Genomic_DNA"/>
</dbReference>
<reference evidence="1 2" key="1">
    <citation type="journal article" date="1995" name="Virology">
        <title>Analysis of 45 kb of DNA located at the left end of the chlorella virus PBCV-1 genome.</title>
        <authorList>
            <person name="Lu Z."/>
            <person name="Li Y."/>
            <person name="Zhang Y."/>
            <person name="Kutish G.F."/>
            <person name="Rock D.L."/>
            <person name="Van Etten J.L."/>
        </authorList>
    </citation>
    <scope>NUCLEOTIDE SEQUENCE [LARGE SCALE GENOMIC DNA]</scope>
</reference>
<reference evidence="1 2" key="2">
    <citation type="journal article" date="1995" name="Virology">
        <title>Analysis of 43 kb of the Chlorella virus PBCV-1 330-kb genome: map positions 45 to 88.</title>
        <authorList>
            <person name="Li Y."/>
            <person name="Lu Z."/>
            <person name="Burbank D.E."/>
            <person name="Kutish G.F."/>
            <person name="Rock D.L."/>
            <person name="Van Etten J.L."/>
        </authorList>
    </citation>
    <scope>NUCLEOTIDE SEQUENCE [LARGE SCALE GENOMIC DNA]</scope>
</reference>
<reference evidence="1 2" key="6">
    <citation type="journal article" date="1999" name="Virology">
        <title>Chlorella virus PBCV-1 encodes a functional homospermidine synthase.</title>
        <authorList>
            <person name="Kaiser A."/>
            <person name="Vollmert M."/>
            <person name="Tholl D."/>
            <person name="Graves M.V."/>
            <person name="Gurnon J.R."/>
            <person name="Xing W."/>
            <person name="Lisec A.D."/>
            <person name="Nickerson K.W."/>
            <person name="Van Etten J.L."/>
        </authorList>
    </citation>
    <scope>NUCLEOTIDE SEQUENCE [LARGE SCALE GENOMIC DNA]</scope>
</reference>
<reference evidence="1 2" key="3">
    <citation type="journal article" date="1996" name="Virology">
        <title>Analysis of 94 kb of the chlorella virus PBCV-1 330-kb genome: map positions 88 to 182.</title>
        <authorList>
            <person name="Lu Z."/>
            <person name="Li Y."/>
            <person name="Que Q."/>
            <person name="Kutish G.F."/>
            <person name="Rock D.L."/>
            <person name="Van Etten J.L."/>
        </authorList>
    </citation>
    <scope>NUCLEOTIDE SEQUENCE [LARGE SCALE GENOMIC DNA]</scope>
</reference>
<reference evidence="1 2" key="7">
    <citation type="journal article" date="2000" name="Virology">
        <title>Characterization of a beta-1,3-glucanase encoded by chlorella virus PBCV-1.</title>
        <authorList>
            <person name="Sun L."/>
            <person name="Gurnon J.R."/>
            <person name="Adams B.J."/>
            <person name="Graves M.V."/>
            <person name="Van Etten J.L."/>
        </authorList>
    </citation>
    <scope>NUCLEOTIDE SEQUENCE [LARGE SCALE GENOMIC DNA]</scope>
</reference>
<sequence>MLPTLTSCVSLLEWGDSRLRTSSLRSLRSINHNTFIIIFLSIINGF</sequence>
<keyword evidence="2" id="KW-1185">Reference proteome</keyword>
<reference evidence="1 2" key="8">
    <citation type="journal article" date="2010" name="J. Virol.">
        <title>Microarray analysis of Paramecium bursaria chlorella virus 1 transcription.</title>
        <authorList>
            <person name="Yanai-Balser G.M."/>
            <person name="Duncan G.A."/>
            <person name="Eudy J.D."/>
            <person name="Wang D."/>
            <person name="Li X."/>
            <person name="Agarkova I.V."/>
            <person name="Dunigan D.D."/>
            <person name="Van Etten J.L."/>
        </authorList>
    </citation>
    <scope>NUCLEOTIDE SEQUENCE [LARGE SCALE GENOMIC DNA]</scope>
</reference>
<evidence type="ECO:0000313" key="1">
    <source>
        <dbReference type="EMBL" id="AEI70132.1"/>
    </source>
</evidence>